<dbReference type="eggNOG" id="COG0860">
    <property type="taxonomic scope" value="Bacteria"/>
</dbReference>
<protein>
    <recommendedName>
        <fullName evidence="2">N-acetylmuramoyl-L-alanine amidase</fullName>
        <ecNumber evidence="2">3.5.1.28</ecNumber>
    </recommendedName>
</protein>
<comment type="catalytic activity">
    <reaction evidence="1">
        <text>Hydrolyzes the link between N-acetylmuramoyl residues and L-amino acid residues in certain cell-wall glycopeptides.</text>
        <dbReference type="EC" id="3.5.1.28"/>
    </reaction>
</comment>
<dbReference type="CDD" id="cd02696">
    <property type="entry name" value="MurNAc-LAA"/>
    <property type="match status" value="1"/>
</dbReference>
<keyword evidence="3" id="KW-0378">Hydrolase</keyword>
<dbReference type="PATRIC" id="fig|889378.3.peg.2603"/>
<dbReference type="PANTHER" id="PTHR30404">
    <property type="entry name" value="N-ACETYLMURAMOYL-L-ALANINE AMIDASE"/>
    <property type="match status" value="1"/>
</dbReference>
<dbReference type="HOGENOM" id="CLU_061348_0_0_12"/>
<name>H9UMB3_SPIAZ</name>
<dbReference type="Proteomes" id="UP000007383">
    <property type="component" value="Chromosome"/>
</dbReference>
<reference evidence="6" key="1">
    <citation type="journal article" date="2013" name="Stand. Genomic Sci.">
        <title>Complete genome sequence of the halophilic bacterium Spirochaeta africana type strain (Z-7692(T)) from the alkaline Lake Magadi in the East African Rift.</title>
        <authorList>
            <person name="Liolos K."/>
            <person name="Abt B."/>
            <person name="Scheuner C."/>
            <person name="Teshima H."/>
            <person name="Held B."/>
            <person name="Lapidus A."/>
            <person name="Nolan M."/>
            <person name="Lucas S."/>
            <person name="Deshpande S."/>
            <person name="Cheng J.F."/>
            <person name="Tapia R."/>
            <person name="Goodwin L.A."/>
            <person name="Pitluck S."/>
            <person name="Pagani I."/>
            <person name="Ivanova N."/>
            <person name="Mavromatis K."/>
            <person name="Mikhailova N."/>
            <person name="Huntemann M."/>
            <person name="Pati A."/>
            <person name="Chen A."/>
            <person name="Palaniappan K."/>
            <person name="Land M."/>
            <person name="Rohde M."/>
            <person name="Tindall B.J."/>
            <person name="Detter J.C."/>
            <person name="Goker M."/>
            <person name="Bristow J."/>
            <person name="Eisen J.A."/>
            <person name="Markowitz V."/>
            <person name="Hugenholtz P."/>
            <person name="Woyke T."/>
            <person name="Klenk H.P."/>
            <person name="Kyrpides N.C."/>
        </authorList>
    </citation>
    <scope>NUCLEOTIDE SEQUENCE</scope>
    <source>
        <strain evidence="6">ATCC 700263 / DSM 8902 / Z-7692</strain>
    </source>
</reference>
<dbReference type="AlphaFoldDB" id="H9UMB3"/>
<organism evidence="5 6">
    <name type="scientific">Spirochaeta africana (strain ATCC 700263 / DSM 8902 / Z-7692)</name>
    <dbReference type="NCBI Taxonomy" id="889378"/>
    <lineage>
        <taxon>Bacteria</taxon>
        <taxon>Pseudomonadati</taxon>
        <taxon>Spirochaetota</taxon>
        <taxon>Spirochaetia</taxon>
        <taxon>Spirochaetales</taxon>
        <taxon>Spirochaetaceae</taxon>
        <taxon>Spirochaeta</taxon>
    </lineage>
</organism>
<dbReference type="GO" id="GO:0030288">
    <property type="term" value="C:outer membrane-bounded periplasmic space"/>
    <property type="evidence" value="ECO:0007669"/>
    <property type="project" value="TreeGrafter"/>
</dbReference>
<evidence type="ECO:0000256" key="1">
    <source>
        <dbReference type="ARBA" id="ARBA00001561"/>
    </source>
</evidence>
<proteinExistence type="predicted"/>
<dbReference type="InterPro" id="IPR002508">
    <property type="entry name" value="MurNAc-LAA_cat"/>
</dbReference>
<dbReference type="PANTHER" id="PTHR30404:SF0">
    <property type="entry name" value="N-ACETYLMURAMOYL-L-ALANINE AMIDASE AMIC"/>
    <property type="match status" value="1"/>
</dbReference>
<dbReference type="KEGG" id="sfc:Spiaf_2630"/>
<keyword evidence="6" id="KW-1185">Reference proteome</keyword>
<dbReference type="GO" id="GO:0008745">
    <property type="term" value="F:N-acetylmuramoyl-L-alanine amidase activity"/>
    <property type="evidence" value="ECO:0007669"/>
    <property type="project" value="UniProtKB-EC"/>
</dbReference>
<evidence type="ECO:0000256" key="3">
    <source>
        <dbReference type="ARBA" id="ARBA00022801"/>
    </source>
</evidence>
<dbReference type="EMBL" id="CP003282">
    <property type="protein sequence ID" value="AFG38656.1"/>
    <property type="molecule type" value="Genomic_DNA"/>
</dbReference>
<sequence length="275" mass="30546">MAIQPGHWQIEELPDEHAHRRTNIGAVYQGVREVDIALAVTAALQDLLEAEGWQVQVVPATVPPGLQADAFISIHADWARDTGRSGWKLAPPWRASPAGRMLAASLHRAFTEETGLREDVAGITVGMRGYFGFAAHRFEYAASPYTPAILVELGFVTNTADRRRMTEQPEYYAGILHRGLREYFSQFDRSDTALLTPPVFEPKTAGPFGATAYRSPDASAAVVQHLSPLQVIRPIGREGEWYEVRIRTPALSGWIHQREIATRQEITALPVRSLQ</sequence>
<dbReference type="RefSeq" id="WP_014456638.1">
    <property type="nucleotide sequence ID" value="NC_017098.1"/>
</dbReference>
<evidence type="ECO:0000259" key="4">
    <source>
        <dbReference type="SMART" id="SM00646"/>
    </source>
</evidence>
<dbReference type="Gene3D" id="3.40.630.40">
    <property type="entry name" value="Zn-dependent exopeptidases"/>
    <property type="match status" value="1"/>
</dbReference>
<evidence type="ECO:0000313" key="6">
    <source>
        <dbReference type="Proteomes" id="UP000007383"/>
    </source>
</evidence>
<dbReference type="Pfam" id="PF01520">
    <property type="entry name" value="Amidase_3"/>
    <property type="match status" value="1"/>
</dbReference>
<accession>H9UMB3</accession>
<dbReference type="InterPro" id="IPR050695">
    <property type="entry name" value="N-acetylmuramoyl_amidase_3"/>
</dbReference>
<dbReference type="SUPFAM" id="SSF53187">
    <property type="entry name" value="Zn-dependent exopeptidases"/>
    <property type="match status" value="1"/>
</dbReference>
<feature type="domain" description="MurNAc-LAA" evidence="4">
    <location>
        <begin position="60"/>
        <end position="181"/>
    </location>
</feature>
<dbReference type="GO" id="GO:0009253">
    <property type="term" value="P:peptidoglycan catabolic process"/>
    <property type="evidence" value="ECO:0007669"/>
    <property type="project" value="InterPro"/>
</dbReference>
<dbReference type="STRING" id="889378.Spiaf_2630"/>
<evidence type="ECO:0000256" key="2">
    <source>
        <dbReference type="ARBA" id="ARBA00011901"/>
    </source>
</evidence>
<evidence type="ECO:0000313" key="5">
    <source>
        <dbReference type="EMBL" id="AFG38656.1"/>
    </source>
</evidence>
<dbReference type="EC" id="3.5.1.28" evidence="2"/>
<gene>
    <name evidence="5" type="ordered locus">Spiaf_2630</name>
</gene>
<dbReference type="SMART" id="SM00646">
    <property type="entry name" value="Ami_3"/>
    <property type="match status" value="1"/>
</dbReference>